<dbReference type="GO" id="GO:0044877">
    <property type="term" value="F:protein-containing complex binding"/>
    <property type="evidence" value="ECO:0007669"/>
    <property type="project" value="TreeGrafter"/>
</dbReference>
<evidence type="ECO:0000256" key="2">
    <source>
        <dbReference type="ARBA" id="ARBA00040720"/>
    </source>
</evidence>
<feature type="non-terminal residue" evidence="7">
    <location>
        <position position="1"/>
    </location>
</feature>
<comment type="subunit">
    <text evidence="5">Complex I is composed of 45 different subunits. This a component of the hydrophobic protein fraction. Interacts with BLOC1S1. Interacts with SLC2A4. Interacts with CLOCK. Interacts with RAB5IF.</text>
</comment>
<dbReference type="InterPro" id="IPR051207">
    <property type="entry name" value="ComplexI_NDUFA9_subunit"/>
</dbReference>
<evidence type="ECO:0000256" key="5">
    <source>
        <dbReference type="ARBA" id="ARBA00046455"/>
    </source>
</evidence>
<evidence type="ECO:0000313" key="7">
    <source>
        <dbReference type="EMBL" id="JAC28723.1"/>
    </source>
</evidence>
<comment type="similarity">
    <text evidence="1">Belongs to the complex I NDUFA9 subunit family.</text>
</comment>
<name>A0A023G796_AMBTT</name>
<protein>
    <recommendedName>
        <fullName evidence="2">NADH dehydrogenase [ubiquinone] 1 alpha subcomplex subunit 9, mitochondrial</fullName>
    </recommendedName>
    <alternativeName>
        <fullName evidence="4">Complex I-39kD</fullName>
    </alternativeName>
    <alternativeName>
        <fullName evidence="3">NADH-ubiquinone oxidoreductase 39 kDa subunit</fullName>
    </alternativeName>
</protein>
<dbReference type="Pfam" id="PF01370">
    <property type="entry name" value="Epimerase"/>
    <property type="match status" value="1"/>
</dbReference>
<evidence type="ECO:0000256" key="4">
    <source>
        <dbReference type="ARBA" id="ARBA00043145"/>
    </source>
</evidence>
<evidence type="ECO:0000259" key="6">
    <source>
        <dbReference type="Pfam" id="PF01370"/>
    </source>
</evidence>
<dbReference type="SUPFAM" id="SSF51735">
    <property type="entry name" value="NAD(P)-binding Rossmann-fold domains"/>
    <property type="match status" value="1"/>
</dbReference>
<accession>A0A023G796</accession>
<dbReference type="InterPro" id="IPR036291">
    <property type="entry name" value="NAD(P)-bd_dom_sf"/>
</dbReference>
<dbReference type="AlphaFoldDB" id="A0A023G796"/>
<feature type="domain" description="NAD-dependent epimerase/dehydratase" evidence="6">
    <location>
        <begin position="67"/>
        <end position="283"/>
    </location>
</feature>
<proteinExistence type="evidence at transcript level"/>
<dbReference type="Gene3D" id="3.40.50.720">
    <property type="entry name" value="NAD(P)-binding Rossmann-like Domain"/>
    <property type="match status" value="1"/>
</dbReference>
<dbReference type="EMBL" id="GBBM01006695">
    <property type="protein sequence ID" value="JAC28723.1"/>
    <property type="molecule type" value="mRNA"/>
</dbReference>
<evidence type="ECO:0000256" key="1">
    <source>
        <dbReference type="ARBA" id="ARBA00038501"/>
    </source>
</evidence>
<evidence type="ECO:0000256" key="3">
    <source>
        <dbReference type="ARBA" id="ARBA00042000"/>
    </source>
</evidence>
<sequence length="405" mass="46159">QIVALRICLLTRFPKSGQGAIAGTSTVQQRQCSSQPSGKPLGGSGMDLASLKRGTGGRSSFNGVVCTVFGASGCLGRFLVNKLGKIGTQLILPSRTNFYYMQRLKLCGDLGQVLLVPFELKDELSIAKAMKYSNVVINLIGKDTETSNYPFSEVHVKGAERIARIARESGVQKLIHFSALNATENPKPIIKFGGSKFYASKWLGEQVVRDAFPGAIIFRPADMYSHEDHFLRYYVTKLRRNWLFMPVWKRGNGIVKQPVYTADVAEGVVNAIFEEGNEGEIYQAVGPRRYELGELIDYMFRVMRREKEVGYIRYDMRLDPFFLMRVQFLQMIGLKYPILSWERLEREHTTDDVYYELPTLEDLKVKLTYVEDRFPFELKYFREAAYFDPDIAQFEKVKPPPVLVD</sequence>
<dbReference type="InterPro" id="IPR001509">
    <property type="entry name" value="Epimerase_deHydtase"/>
</dbReference>
<dbReference type="PANTHER" id="PTHR12126">
    <property type="entry name" value="NADH-UBIQUINONE OXIDOREDUCTASE 39 KDA SUBUNIT-RELATED"/>
    <property type="match status" value="1"/>
</dbReference>
<dbReference type="GO" id="GO:0005739">
    <property type="term" value="C:mitochondrion"/>
    <property type="evidence" value="ECO:0007669"/>
    <property type="project" value="TreeGrafter"/>
</dbReference>
<dbReference type="PANTHER" id="PTHR12126:SF11">
    <property type="entry name" value="NADH DEHYDROGENASE [UBIQUINONE] 1 ALPHA SUBCOMPLEX SUBUNIT 9, MITOCHONDRIAL"/>
    <property type="match status" value="1"/>
</dbReference>
<keyword evidence="7" id="KW-0830">Ubiquinone</keyword>
<reference evidence="7" key="1">
    <citation type="submission" date="2014-03" db="EMBL/GenBank/DDBJ databases">
        <title>The sialotranscriptome of Amblyomma triste, Amblyomma parvum and Amblyomma cajennense ticks, uncovered by 454-based RNA-seq.</title>
        <authorList>
            <person name="Garcia G.R."/>
            <person name="Gardinassi L.G."/>
            <person name="Ribeiro J.M."/>
            <person name="Anatriello E."/>
            <person name="Ferreira B.R."/>
            <person name="Moreira H.N."/>
            <person name="Mafra C."/>
            <person name="Olegario M.M."/>
            <person name="Szabo P.J."/>
            <person name="Miranda-Santos I.K."/>
            <person name="Maruyama S.R."/>
        </authorList>
    </citation>
    <scope>NUCLEOTIDE SEQUENCE</scope>
    <source>
        <strain evidence="7">Mato Grasso do Sul</strain>
        <tissue evidence="7">Salivary glands</tissue>
    </source>
</reference>
<dbReference type="CDD" id="cd05271">
    <property type="entry name" value="NDUFA9_like_SDR_a"/>
    <property type="match status" value="1"/>
</dbReference>
<organism evidence="7">
    <name type="scientific">Amblyomma triste</name>
    <name type="common">Neotropical tick</name>
    <dbReference type="NCBI Taxonomy" id="251400"/>
    <lineage>
        <taxon>Eukaryota</taxon>
        <taxon>Metazoa</taxon>
        <taxon>Ecdysozoa</taxon>
        <taxon>Arthropoda</taxon>
        <taxon>Chelicerata</taxon>
        <taxon>Arachnida</taxon>
        <taxon>Acari</taxon>
        <taxon>Parasitiformes</taxon>
        <taxon>Ixodida</taxon>
        <taxon>Ixodoidea</taxon>
        <taxon>Ixodidae</taxon>
        <taxon>Amblyomminae</taxon>
        <taxon>Amblyomma</taxon>
    </lineage>
</organism>